<evidence type="ECO:0000313" key="3">
    <source>
        <dbReference type="EMBL" id="TDK24424.1"/>
    </source>
</evidence>
<protein>
    <submittedName>
        <fullName evidence="3">Peptidoglycan-binding protein</fullName>
    </submittedName>
</protein>
<dbReference type="Pfam" id="PF03783">
    <property type="entry name" value="CsgG"/>
    <property type="match status" value="1"/>
</dbReference>
<feature type="compositionally biased region" description="Basic and acidic residues" evidence="1">
    <location>
        <begin position="27"/>
        <end position="40"/>
    </location>
</feature>
<feature type="region of interest" description="Disordered" evidence="1">
    <location>
        <begin position="24"/>
        <end position="43"/>
    </location>
</feature>
<comment type="caution">
    <text evidence="3">The sequence shown here is derived from an EMBL/GenBank/DDBJ whole genome shotgun (WGS) entry which is preliminary data.</text>
</comment>
<sequence length="323" mass="33782">MTFRIHALAVALTVGTATLLATPAADAQRRGSAQEERQQKTAEIPTCAQPLGAIAVLEPEGTNWWTGQQLQSPAALIKMYVQRSRCFTLVDRGRGMAAMQAERELASGGDLRRGSNIGRGQVRAADYVLVPDLISQNANAGGNAVGAVLGGLLGSRNANLGRVAGGINLQRKTADVMLTVTDVRSSEQVAMTEGHATKTDLGWGGSGSFWGGSGWGAAGASGYSNTEIGQVLALAYLQAYTDLVAQLGGLPDNASAANVHQAVTMTRTGRLLKNANGSGGAVRDLDPGMMLYPTGNKEGTMWEVEDELGNKGWVNSTLLELSR</sequence>
<dbReference type="OrthoDB" id="5949781at2"/>
<reference evidence="3 4" key="1">
    <citation type="submission" date="2019-03" db="EMBL/GenBank/DDBJ databases">
        <title>Luteimonas zhaokaii sp.nov., isolated from the rectal contents of Plateau pika in Yushu, Qinghai Province, China.</title>
        <authorList>
            <person name="Zhang G."/>
        </authorList>
    </citation>
    <scope>NUCLEOTIDE SEQUENCE [LARGE SCALE GENOMIC DNA]</scope>
    <source>
        <strain evidence="3 4">B9</strain>
    </source>
</reference>
<organism evidence="3 4">
    <name type="scientific">Luteimonas aestuarii</name>
    <dbReference type="NCBI Taxonomy" id="453837"/>
    <lineage>
        <taxon>Bacteria</taxon>
        <taxon>Pseudomonadati</taxon>
        <taxon>Pseudomonadota</taxon>
        <taxon>Gammaproteobacteria</taxon>
        <taxon>Lysobacterales</taxon>
        <taxon>Lysobacteraceae</taxon>
        <taxon>Luteimonas</taxon>
    </lineage>
</organism>
<evidence type="ECO:0000313" key="4">
    <source>
        <dbReference type="Proteomes" id="UP000294796"/>
    </source>
</evidence>
<feature type="signal peptide" evidence="2">
    <location>
        <begin position="1"/>
        <end position="27"/>
    </location>
</feature>
<dbReference type="RefSeq" id="WP_133321756.1">
    <property type="nucleotide sequence ID" value="NZ_SMTF01000005.1"/>
</dbReference>
<dbReference type="EMBL" id="SMTF01000005">
    <property type="protein sequence ID" value="TDK24424.1"/>
    <property type="molecule type" value="Genomic_DNA"/>
</dbReference>
<name>A0A4R5TTS9_9GAMM</name>
<accession>A0A4R5TTS9</accession>
<feature type="chain" id="PRO_5020406932" evidence="2">
    <location>
        <begin position="28"/>
        <end position="323"/>
    </location>
</feature>
<dbReference type="AlphaFoldDB" id="A0A4R5TTS9"/>
<dbReference type="GO" id="GO:0030288">
    <property type="term" value="C:outer membrane-bounded periplasmic space"/>
    <property type="evidence" value="ECO:0007669"/>
    <property type="project" value="InterPro"/>
</dbReference>
<gene>
    <name evidence="3" type="ORF">E2F46_09090</name>
</gene>
<proteinExistence type="predicted"/>
<evidence type="ECO:0000256" key="2">
    <source>
        <dbReference type="SAM" id="SignalP"/>
    </source>
</evidence>
<dbReference type="Proteomes" id="UP000294796">
    <property type="component" value="Unassembled WGS sequence"/>
</dbReference>
<dbReference type="InterPro" id="IPR005534">
    <property type="entry name" value="Curli_assmbl/transp-comp_CsgG"/>
</dbReference>
<evidence type="ECO:0000256" key="1">
    <source>
        <dbReference type="SAM" id="MobiDB-lite"/>
    </source>
</evidence>
<keyword evidence="4" id="KW-1185">Reference proteome</keyword>
<keyword evidence="2" id="KW-0732">Signal</keyword>